<evidence type="ECO:0000313" key="3">
    <source>
        <dbReference type="Proteomes" id="UP000829194"/>
    </source>
</evidence>
<reference evidence="2 3" key="1">
    <citation type="submission" date="2022-03" db="EMBL/GenBank/DDBJ databases">
        <title>Complete genome sequence of Lysobacter capsici VKM B-2533 and Lysobacter gummosus 10.1.1, promising sources of lytic agents.</title>
        <authorList>
            <person name="Tarlachkov S.V."/>
            <person name="Kudryakova I.V."/>
            <person name="Afoshin A.S."/>
            <person name="Leontyevskaya E.A."/>
            <person name="Leontyevskaya N.V."/>
        </authorList>
    </citation>
    <scope>NUCLEOTIDE SEQUENCE [LARGE SCALE GENOMIC DNA]</scope>
    <source>
        <strain evidence="2 3">10.1.1</strain>
    </source>
</reference>
<gene>
    <name evidence="2" type="ORF">MOV92_00690</name>
</gene>
<keyword evidence="3" id="KW-1185">Reference proteome</keyword>
<evidence type="ECO:0000313" key="2">
    <source>
        <dbReference type="EMBL" id="UNP29839.1"/>
    </source>
</evidence>
<name>A0ABY3XBA0_9GAMM</name>
<protein>
    <recommendedName>
        <fullName evidence="4">Lipoprotein</fullName>
    </recommendedName>
</protein>
<proteinExistence type="predicted"/>
<sequence length="391" mass="42561">MTPETTLRPRRRSIWMLVALAIVLNAGACDRAEPVAAAPASKNAPLLFPFSLSDAAPKWNQAYQRALRDRLATLAQRDDAISQLDIVRLQPLLDGYYTAPPTGVHQERERALRRAQALAAPGDDTPFWYEAAICAHAEPMPGTQCDPNPALAHLQRSDADNAAVWLMSADTAAARGDQARIDTALLHAAKARRYDIRYGRNATETMRALGELELPALDEPARAVLNSDGLLADANLHDARMALAGGAFPLPSPLAFQRRCRTAAAAPAGTDAELHAACTAIATRMADSDTLIGQMFGLTVMAQLSARSADGAAWRERLRTHYWQSAHLQQRPNLIRDLPRVWRVGEVATFAERLKAAGLDRPPPDWLPESPLPRSLVLTGRYIDPPPAAQP</sequence>
<dbReference type="EMBL" id="CP093547">
    <property type="protein sequence ID" value="UNP29839.1"/>
    <property type="molecule type" value="Genomic_DNA"/>
</dbReference>
<dbReference type="RefSeq" id="WP_148648681.1">
    <property type="nucleotide sequence ID" value="NZ_CP011131.1"/>
</dbReference>
<dbReference type="Proteomes" id="UP000829194">
    <property type="component" value="Chromosome"/>
</dbReference>
<feature type="region of interest" description="Disordered" evidence="1">
    <location>
        <begin position="359"/>
        <end position="391"/>
    </location>
</feature>
<evidence type="ECO:0000256" key="1">
    <source>
        <dbReference type="SAM" id="MobiDB-lite"/>
    </source>
</evidence>
<accession>A0ABY3XBA0</accession>
<organism evidence="2 3">
    <name type="scientific">Lysobacter gummosus</name>
    <dbReference type="NCBI Taxonomy" id="262324"/>
    <lineage>
        <taxon>Bacteria</taxon>
        <taxon>Pseudomonadati</taxon>
        <taxon>Pseudomonadota</taxon>
        <taxon>Gammaproteobacteria</taxon>
        <taxon>Lysobacterales</taxon>
        <taxon>Lysobacteraceae</taxon>
        <taxon>Lysobacter</taxon>
    </lineage>
</organism>
<evidence type="ECO:0008006" key="4">
    <source>
        <dbReference type="Google" id="ProtNLM"/>
    </source>
</evidence>